<dbReference type="EMBL" id="BGPR01000269">
    <property type="protein sequence ID" value="GBM09406.1"/>
    <property type="molecule type" value="Genomic_DNA"/>
</dbReference>
<proteinExistence type="predicted"/>
<gene>
    <name evidence="1" type="ORF">AVEN_184105_1</name>
</gene>
<protein>
    <submittedName>
        <fullName evidence="1">Uncharacterized protein</fullName>
    </submittedName>
</protein>
<evidence type="ECO:0000313" key="1">
    <source>
        <dbReference type="EMBL" id="GBM09406.1"/>
    </source>
</evidence>
<name>A0A4Y2CZV7_ARAVE</name>
<keyword evidence="2" id="KW-1185">Reference proteome</keyword>
<accession>A0A4Y2CZV7</accession>
<dbReference type="Proteomes" id="UP000499080">
    <property type="component" value="Unassembled WGS sequence"/>
</dbReference>
<sequence length="81" mass="8879">MFEKRDDECDVNNGSDVDGGAWGGCAARDHCVRPIRICDNDCWGARGLRLAFLLAQSTRQGAVLQGLGSLKKDKRSLHTFV</sequence>
<organism evidence="1 2">
    <name type="scientific">Araneus ventricosus</name>
    <name type="common">Orbweaver spider</name>
    <name type="synonym">Epeira ventricosa</name>
    <dbReference type="NCBI Taxonomy" id="182803"/>
    <lineage>
        <taxon>Eukaryota</taxon>
        <taxon>Metazoa</taxon>
        <taxon>Ecdysozoa</taxon>
        <taxon>Arthropoda</taxon>
        <taxon>Chelicerata</taxon>
        <taxon>Arachnida</taxon>
        <taxon>Araneae</taxon>
        <taxon>Araneomorphae</taxon>
        <taxon>Entelegynae</taxon>
        <taxon>Araneoidea</taxon>
        <taxon>Araneidae</taxon>
        <taxon>Araneus</taxon>
    </lineage>
</organism>
<reference evidence="1 2" key="1">
    <citation type="journal article" date="2019" name="Sci. Rep.">
        <title>Orb-weaving spider Araneus ventricosus genome elucidates the spidroin gene catalogue.</title>
        <authorList>
            <person name="Kono N."/>
            <person name="Nakamura H."/>
            <person name="Ohtoshi R."/>
            <person name="Moran D.A.P."/>
            <person name="Shinohara A."/>
            <person name="Yoshida Y."/>
            <person name="Fujiwara M."/>
            <person name="Mori M."/>
            <person name="Tomita M."/>
            <person name="Arakawa K."/>
        </authorList>
    </citation>
    <scope>NUCLEOTIDE SEQUENCE [LARGE SCALE GENOMIC DNA]</scope>
</reference>
<evidence type="ECO:0000313" key="2">
    <source>
        <dbReference type="Proteomes" id="UP000499080"/>
    </source>
</evidence>
<comment type="caution">
    <text evidence="1">The sequence shown here is derived from an EMBL/GenBank/DDBJ whole genome shotgun (WGS) entry which is preliminary data.</text>
</comment>
<dbReference type="AlphaFoldDB" id="A0A4Y2CZV7"/>